<evidence type="ECO:0000259" key="6">
    <source>
        <dbReference type="Pfam" id="PF01490"/>
    </source>
</evidence>
<keyword evidence="2 5" id="KW-0812">Transmembrane</keyword>
<sequence>MAHAAERGAGCFQLGCSSADASLLTAGAGVTYGTEHGLSSKAHPDSDADSVEDRMADKTMSWPVAAWAINASVIGMGVLTIPRCFVTLGWVCSFLALLVCFSANVLVASVMQEIQLEHPRAISLADAVEIAFGGSRRAKFGVRLLLYSEKWACTCAYVRLMAKTLGSAFYTVHWCEAAWCGIVILLFMPLMRVRNIQETHWMNVVNFTTITCALLITCLGLRHVVPEEPPVTHWHPAASGFGEFFGAISMMVFAFSGNWMYFELMAEMDRPQDFLRAFTIAGPTQVGMYCVTGIAGYVTFGQAVPFSIMDTLQFGLPMRLAALFLAVHVMAGTGTNSVILARFFHSRISPKD</sequence>
<dbReference type="Pfam" id="PF01490">
    <property type="entry name" value="Aa_trans"/>
    <property type="match status" value="1"/>
</dbReference>
<feature type="transmembrane region" description="Helical" evidence="5">
    <location>
        <begin position="88"/>
        <end position="110"/>
    </location>
</feature>
<dbReference type="PANTHER" id="PTHR22950">
    <property type="entry name" value="AMINO ACID TRANSPORTER"/>
    <property type="match status" value="1"/>
</dbReference>
<evidence type="ECO:0000256" key="1">
    <source>
        <dbReference type="ARBA" id="ARBA00004141"/>
    </source>
</evidence>
<feature type="transmembrane region" description="Helical" evidence="5">
    <location>
        <begin position="274"/>
        <end position="300"/>
    </location>
</feature>
<feature type="transmembrane region" description="Helical" evidence="5">
    <location>
        <begin position="64"/>
        <end position="82"/>
    </location>
</feature>
<dbReference type="EMBL" id="CAUYUJ010017502">
    <property type="protein sequence ID" value="CAK0875314.1"/>
    <property type="molecule type" value="Genomic_DNA"/>
</dbReference>
<reference evidence="7" key="1">
    <citation type="submission" date="2023-10" db="EMBL/GenBank/DDBJ databases">
        <authorList>
            <person name="Chen Y."/>
            <person name="Shah S."/>
            <person name="Dougan E. K."/>
            <person name="Thang M."/>
            <person name="Chan C."/>
        </authorList>
    </citation>
    <scope>NUCLEOTIDE SEQUENCE [LARGE SCALE GENOMIC DNA]</scope>
</reference>
<dbReference type="PANTHER" id="PTHR22950:SF461">
    <property type="entry name" value="AMINO ACID TRANSPORTER TRANSMEMBRANE DOMAIN-CONTAINING PROTEIN"/>
    <property type="match status" value="1"/>
</dbReference>
<evidence type="ECO:0000313" key="7">
    <source>
        <dbReference type="EMBL" id="CAK0875314.1"/>
    </source>
</evidence>
<dbReference type="InterPro" id="IPR013057">
    <property type="entry name" value="AA_transpt_TM"/>
</dbReference>
<feature type="transmembrane region" description="Helical" evidence="5">
    <location>
        <begin position="203"/>
        <end position="224"/>
    </location>
</feature>
<keyword evidence="4 5" id="KW-0472">Membrane</keyword>
<evidence type="ECO:0000256" key="4">
    <source>
        <dbReference type="ARBA" id="ARBA00023136"/>
    </source>
</evidence>
<feature type="transmembrane region" description="Helical" evidence="5">
    <location>
        <begin position="320"/>
        <end position="344"/>
    </location>
</feature>
<evidence type="ECO:0000256" key="3">
    <source>
        <dbReference type="ARBA" id="ARBA00022989"/>
    </source>
</evidence>
<evidence type="ECO:0000256" key="5">
    <source>
        <dbReference type="SAM" id="Phobius"/>
    </source>
</evidence>
<comment type="subcellular location">
    <subcellularLocation>
        <location evidence="1">Membrane</location>
        <topology evidence="1">Multi-pass membrane protein</topology>
    </subcellularLocation>
</comment>
<name>A0ABN9VPJ7_9DINO</name>
<comment type="caution">
    <text evidence="7">The sequence shown here is derived from an EMBL/GenBank/DDBJ whole genome shotgun (WGS) entry which is preliminary data.</text>
</comment>
<organism evidence="7 8">
    <name type="scientific">Prorocentrum cordatum</name>
    <dbReference type="NCBI Taxonomy" id="2364126"/>
    <lineage>
        <taxon>Eukaryota</taxon>
        <taxon>Sar</taxon>
        <taxon>Alveolata</taxon>
        <taxon>Dinophyceae</taxon>
        <taxon>Prorocentrales</taxon>
        <taxon>Prorocentraceae</taxon>
        <taxon>Prorocentrum</taxon>
    </lineage>
</organism>
<proteinExistence type="predicted"/>
<dbReference type="Proteomes" id="UP001189429">
    <property type="component" value="Unassembled WGS sequence"/>
</dbReference>
<gene>
    <name evidence="7" type="ORF">PCOR1329_LOCUS60010</name>
</gene>
<accession>A0ABN9VPJ7</accession>
<feature type="domain" description="Amino acid transporter transmembrane" evidence="6">
    <location>
        <begin position="59"/>
        <end position="346"/>
    </location>
</feature>
<dbReference type="Gene3D" id="1.20.1740.10">
    <property type="entry name" value="Amino acid/polyamine transporter I"/>
    <property type="match status" value="1"/>
</dbReference>
<evidence type="ECO:0000313" key="8">
    <source>
        <dbReference type="Proteomes" id="UP001189429"/>
    </source>
</evidence>
<feature type="non-terminal residue" evidence="7">
    <location>
        <position position="352"/>
    </location>
</feature>
<keyword evidence="8" id="KW-1185">Reference proteome</keyword>
<feature type="transmembrane region" description="Helical" evidence="5">
    <location>
        <begin position="168"/>
        <end position="191"/>
    </location>
</feature>
<keyword evidence="3 5" id="KW-1133">Transmembrane helix</keyword>
<evidence type="ECO:0000256" key="2">
    <source>
        <dbReference type="ARBA" id="ARBA00022692"/>
    </source>
</evidence>
<protein>
    <recommendedName>
        <fullName evidence="6">Amino acid transporter transmembrane domain-containing protein</fullName>
    </recommendedName>
</protein>
<feature type="transmembrane region" description="Helical" evidence="5">
    <location>
        <begin position="244"/>
        <end position="262"/>
    </location>
</feature>